<dbReference type="SUPFAM" id="SSF53383">
    <property type="entry name" value="PLP-dependent transferases"/>
    <property type="match status" value="1"/>
</dbReference>
<evidence type="ECO:0000256" key="6">
    <source>
        <dbReference type="ARBA" id="ARBA00023004"/>
    </source>
</evidence>
<gene>
    <name evidence="10" type="ORF">A3B18_00665</name>
</gene>
<dbReference type="Proteomes" id="UP000178684">
    <property type="component" value="Unassembled WGS sequence"/>
</dbReference>
<evidence type="ECO:0000256" key="5">
    <source>
        <dbReference type="ARBA" id="ARBA00022898"/>
    </source>
</evidence>
<evidence type="ECO:0000256" key="7">
    <source>
        <dbReference type="ARBA" id="ARBA00023014"/>
    </source>
</evidence>
<evidence type="ECO:0000313" key="10">
    <source>
        <dbReference type="EMBL" id="OGF82479.1"/>
    </source>
</evidence>
<organism evidence="10 11">
    <name type="scientific">Candidatus Giovannonibacteria bacterium RIFCSPLOWO2_01_FULL_46_13</name>
    <dbReference type="NCBI Taxonomy" id="1798352"/>
    <lineage>
        <taxon>Bacteria</taxon>
        <taxon>Candidatus Giovannoniibacteriota</taxon>
    </lineage>
</organism>
<dbReference type="Gene3D" id="3.90.1150.10">
    <property type="entry name" value="Aspartate Aminotransferase, domain 1"/>
    <property type="match status" value="1"/>
</dbReference>
<dbReference type="Gene3D" id="3.40.640.10">
    <property type="entry name" value="Type I PLP-dependent aspartate aminotransferase-like (Major domain)"/>
    <property type="match status" value="1"/>
</dbReference>
<dbReference type="Pfam" id="PF00266">
    <property type="entry name" value="Aminotran_5"/>
    <property type="match status" value="1"/>
</dbReference>
<keyword evidence="3" id="KW-0808">Transferase</keyword>
<comment type="similarity">
    <text evidence="2">Belongs to the class-V pyridoxal-phosphate-dependent aminotransferase family. NifS/IscS subfamily.</text>
</comment>
<keyword evidence="5" id="KW-0663">Pyridoxal phosphate</keyword>
<feature type="domain" description="Aminotransferase class V" evidence="9">
    <location>
        <begin position="6"/>
        <end position="377"/>
    </location>
</feature>
<protein>
    <recommendedName>
        <fullName evidence="9">Aminotransferase class V domain-containing protein</fullName>
    </recommendedName>
</protein>
<comment type="caution">
    <text evidence="10">The sequence shown here is derived from an EMBL/GenBank/DDBJ whole genome shotgun (WGS) entry which is preliminary data.</text>
</comment>
<name>A0A1F5X3K5_9BACT</name>
<evidence type="ECO:0000256" key="3">
    <source>
        <dbReference type="ARBA" id="ARBA00022679"/>
    </source>
</evidence>
<dbReference type="InterPro" id="IPR016454">
    <property type="entry name" value="Cysteine_dSase"/>
</dbReference>
<evidence type="ECO:0000256" key="4">
    <source>
        <dbReference type="ARBA" id="ARBA00022723"/>
    </source>
</evidence>
<accession>A0A1F5X3K5</accession>
<evidence type="ECO:0000256" key="8">
    <source>
        <dbReference type="ARBA" id="ARBA00050776"/>
    </source>
</evidence>
<evidence type="ECO:0000256" key="2">
    <source>
        <dbReference type="ARBA" id="ARBA00006490"/>
    </source>
</evidence>
<dbReference type="GO" id="GO:0046872">
    <property type="term" value="F:metal ion binding"/>
    <property type="evidence" value="ECO:0007669"/>
    <property type="project" value="UniProtKB-KW"/>
</dbReference>
<keyword evidence="4" id="KW-0479">Metal-binding</keyword>
<dbReference type="AlphaFoldDB" id="A0A1F5X3K5"/>
<dbReference type="InterPro" id="IPR000192">
    <property type="entry name" value="Aminotrans_V_dom"/>
</dbReference>
<dbReference type="InterPro" id="IPR015422">
    <property type="entry name" value="PyrdxlP-dep_Trfase_small"/>
</dbReference>
<dbReference type="PANTHER" id="PTHR11601:SF34">
    <property type="entry name" value="CYSTEINE DESULFURASE"/>
    <property type="match status" value="1"/>
</dbReference>
<evidence type="ECO:0000313" key="11">
    <source>
        <dbReference type="Proteomes" id="UP000178684"/>
    </source>
</evidence>
<dbReference type="GO" id="GO:0051536">
    <property type="term" value="F:iron-sulfur cluster binding"/>
    <property type="evidence" value="ECO:0007669"/>
    <property type="project" value="UniProtKB-KW"/>
</dbReference>
<dbReference type="GO" id="GO:0031071">
    <property type="term" value="F:cysteine desulfurase activity"/>
    <property type="evidence" value="ECO:0007669"/>
    <property type="project" value="UniProtKB-EC"/>
</dbReference>
<evidence type="ECO:0000256" key="1">
    <source>
        <dbReference type="ARBA" id="ARBA00001933"/>
    </source>
</evidence>
<keyword evidence="6" id="KW-0408">Iron</keyword>
<comment type="cofactor">
    <cofactor evidence="1">
        <name>pyridoxal 5'-phosphate</name>
        <dbReference type="ChEBI" id="CHEBI:597326"/>
    </cofactor>
</comment>
<sequence>MNMKRIYLDYAAATPVDPEVKRTMSEFMDSNYGNASGIYQEGREAKKALEDARSRIAKILSAKPHEIIFTSGGTESNNLAIFGCARRSPGEGGRGHIITSAFEHRSVLEPIRELERQGFEVTYLPVSRDGFVDPKDVENALRADTILVSIMYVNNEIGTIQPIPEIAKIIKKFRDANNQAYPYFHTDACQSVNYLDLTIEKIGVDIATFSGPKVYGPKGVGFLYKKEGINLKPLLLGGGQERGLRSGTEPLALAVGFAKALEISRGRREREAERLKDIKDYFAEEIKKRIPEADINGDLEKRIPSNLSVSFLGTESESLIIALDEKGIAVSSGSACDARLPDLPHVIMALGKGEEVARGVVRFSFGINTTKEDIDYVLEVLPELVGKIKINKYERSKTA</sequence>
<comment type="catalytic activity">
    <reaction evidence="8">
        <text>(sulfur carrier)-H + L-cysteine = (sulfur carrier)-SH + L-alanine</text>
        <dbReference type="Rhea" id="RHEA:43892"/>
        <dbReference type="Rhea" id="RHEA-COMP:14737"/>
        <dbReference type="Rhea" id="RHEA-COMP:14739"/>
        <dbReference type="ChEBI" id="CHEBI:29917"/>
        <dbReference type="ChEBI" id="CHEBI:35235"/>
        <dbReference type="ChEBI" id="CHEBI:57972"/>
        <dbReference type="ChEBI" id="CHEBI:64428"/>
        <dbReference type="EC" id="2.8.1.7"/>
    </reaction>
</comment>
<dbReference type="InterPro" id="IPR015421">
    <property type="entry name" value="PyrdxlP-dep_Trfase_major"/>
</dbReference>
<dbReference type="PANTHER" id="PTHR11601">
    <property type="entry name" value="CYSTEINE DESULFURYLASE FAMILY MEMBER"/>
    <property type="match status" value="1"/>
</dbReference>
<reference evidence="10 11" key="1">
    <citation type="journal article" date="2016" name="Nat. Commun.">
        <title>Thousands of microbial genomes shed light on interconnected biogeochemical processes in an aquifer system.</title>
        <authorList>
            <person name="Anantharaman K."/>
            <person name="Brown C.T."/>
            <person name="Hug L.A."/>
            <person name="Sharon I."/>
            <person name="Castelle C.J."/>
            <person name="Probst A.J."/>
            <person name="Thomas B.C."/>
            <person name="Singh A."/>
            <person name="Wilkins M.J."/>
            <person name="Karaoz U."/>
            <person name="Brodie E.L."/>
            <person name="Williams K.H."/>
            <person name="Hubbard S.S."/>
            <person name="Banfield J.F."/>
        </authorList>
    </citation>
    <scope>NUCLEOTIDE SEQUENCE [LARGE SCALE GENOMIC DNA]</scope>
</reference>
<dbReference type="Gene3D" id="1.10.260.50">
    <property type="match status" value="1"/>
</dbReference>
<keyword evidence="7" id="KW-0411">Iron-sulfur</keyword>
<dbReference type="FunFam" id="3.40.640.10:FF:000084">
    <property type="entry name" value="IscS-like cysteine desulfurase"/>
    <property type="match status" value="1"/>
</dbReference>
<proteinExistence type="inferred from homology"/>
<dbReference type="InterPro" id="IPR015424">
    <property type="entry name" value="PyrdxlP-dep_Trfase"/>
</dbReference>
<evidence type="ECO:0000259" key="9">
    <source>
        <dbReference type="Pfam" id="PF00266"/>
    </source>
</evidence>
<dbReference type="PIRSF" id="PIRSF005572">
    <property type="entry name" value="NifS"/>
    <property type="match status" value="1"/>
</dbReference>
<dbReference type="EMBL" id="MFIE01000018">
    <property type="protein sequence ID" value="OGF82479.1"/>
    <property type="molecule type" value="Genomic_DNA"/>
</dbReference>